<dbReference type="SMART" id="SM00823">
    <property type="entry name" value="PKS_PP"/>
    <property type="match status" value="3"/>
</dbReference>
<dbReference type="InterPro" id="IPR009081">
    <property type="entry name" value="PP-bd_ACP"/>
</dbReference>
<evidence type="ECO:0000256" key="3">
    <source>
        <dbReference type="ARBA" id="ARBA00022450"/>
    </source>
</evidence>
<dbReference type="SUPFAM" id="SSF47336">
    <property type="entry name" value="ACP-like"/>
    <property type="match status" value="3"/>
</dbReference>
<feature type="domain" description="Carrier" evidence="6">
    <location>
        <begin position="2075"/>
        <end position="2150"/>
    </location>
</feature>
<dbReference type="Gene3D" id="2.30.38.10">
    <property type="entry name" value="Luciferase, Domain 3"/>
    <property type="match status" value="3"/>
</dbReference>
<dbReference type="InterPro" id="IPR045851">
    <property type="entry name" value="AMP-bd_C_sf"/>
</dbReference>
<feature type="compositionally biased region" description="Basic and acidic residues" evidence="5">
    <location>
        <begin position="635"/>
        <end position="649"/>
    </location>
</feature>
<dbReference type="FunFam" id="2.30.38.10:FF:000001">
    <property type="entry name" value="Non-ribosomal peptide synthetase PvdI"/>
    <property type="match status" value="2"/>
</dbReference>
<dbReference type="InterPro" id="IPR020845">
    <property type="entry name" value="AMP-binding_CS"/>
</dbReference>
<dbReference type="GO" id="GO:0043041">
    <property type="term" value="P:amino acid activation for nonribosomal peptide biosynthetic process"/>
    <property type="evidence" value="ECO:0007669"/>
    <property type="project" value="TreeGrafter"/>
</dbReference>
<evidence type="ECO:0000256" key="4">
    <source>
        <dbReference type="ARBA" id="ARBA00022553"/>
    </source>
</evidence>
<dbReference type="GO" id="GO:0044550">
    <property type="term" value="P:secondary metabolite biosynthetic process"/>
    <property type="evidence" value="ECO:0007669"/>
    <property type="project" value="UniProtKB-ARBA"/>
</dbReference>
<dbReference type="PROSITE" id="PS00012">
    <property type="entry name" value="PHOSPHOPANTETHEINE"/>
    <property type="match status" value="2"/>
</dbReference>
<keyword evidence="4" id="KW-0597">Phosphoprotein</keyword>
<evidence type="ECO:0000313" key="8">
    <source>
        <dbReference type="Proteomes" id="UP000325849"/>
    </source>
</evidence>
<dbReference type="Pfam" id="PF13193">
    <property type="entry name" value="AMP-binding_C"/>
    <property type="match status" value="3"/>
</dbReference>
<dbReference type="PROSITE" id="PS00455">
    <property type="entry name" value="AMP_BINDING"/>
    <property type="match status" value="3"/>
</dbReference>
<feature type="region of interest" description="Disordered" evidence="5">
    <location>
        <begin position="2056"/>
        <end position="2076"/>
    </location>
</feature>
<dbReference type="FunFam" id="1.10.1200.10:FF:000005">
    <property type="entry name" value="Nonribosomal peptide synthetase 1"/>
    <property type="match status" value="1"/>
</dbReference>
<dbReference type="Gene3D" id="3.40.50.980">
    <property type="match status" value="6"/>
</dbReference>
<dbReference type="GO" id="GO:0072330">
    <property type="term" value="P:monocarboxylic acid biosynthetic process"/>
    <property type="evidence" value="ECO:0007669"/>
    <property type="project" value="UniProtKB-ARBA"/>
</dbReference>
<dbReference type="InterPro" id="IPR029058">
    <property type="entry name" value="AB_hydrolase_fold"/>
</dbReference>
<accession>A0A5N8VN96</accession>
<feature type="domain" description="Carrier" evidence="6">
    <location>
        <begin position="3120"/>
        <end position="3195"/>
    </location>
</feature>
<dbReference type="FunFam" id="3.30.559.30:FF:000001">
    <property type="entry name" value="Non-ribosomal peptide synthetase"/>
    <property type="match status" value="1"/>
</dbReference>
<dbReference type="FunFam" id="3.30.300.30:FF:000010">
    <property type="entry name" value="Enterobactin synthetase component F"/>
    <property type="match status" value="2"/>
</dbReference>
<dbReference type="InterPro" id="IPR020802">
    <property type="entry name" value="TesA-like"/>
</dbReference>
<feature type="region of interest" description="Disordered" evidence="5">
    <location>
        <begin position="631"/>
        <end position="662"/>
    </location>
</feature>
<dbReference type="InterPro" id="IPR001242">
    <property type="entry name" value="Condensation_dom"/>
</dbReference>
<dbReference type="GO" id="GO:0003824">
    <property type="term" value="F:catalytic activity"/>
    <property type="evidence" value="ECO:0007669"/>
    <property type="project" value="InterPro"/>
</dbReference>
<dbReference type="InterPro" id="IPR006162">
    <property type="entry name" value="Ppantetheine_attach_site"/>
</dbReference>
<dbReference type="SMART" id="SM00824">
    <property type="entry name" value="PKS_TE"/>
    <property type="match status" value="1"/>
</dbReference>
<sequence length="3468" mass="374464">MTIEDSRAIGTTVDGRLAAARDLLRRRVRAARDRGTDAPTAVIPPSTGDPVASFAQERLWLTDRILGSTAGYAVPELLRLRGPLDTDRLRRALTAVVRRHEPLRTVFEEHDGTPRPVVLPPGEVPLPVRDLTGADPGDREGRALELAVAEARKPFDLATGPLVRALLVRLADDDHLFLLTVHHIATDGWSMTLLWKELGAAYRDPASGTGQRPAGPRVAYRDWAHWQRQRFADGELDGSLRHWEERLGGLAPLELPTDRPRPAARSGRGQTVEFTLPAELTDRLRSLARAGDATVFMALVAGFKALLARWSGAADVALGTPVAGRDRMELEPLIGFFVNTVVLRTEVPADLTFRALLERVRRVTVEAYDHQEVPFDRLVERLRPERVLDRNPLVQVMFAAAQDETGGFDLPGVQVEAVRADFGGAQFDLSMFVTERADTCAGTLVFDTDLFDPATARRLVAHYRRLLESAMKDPDRPLGELDLLGAAERRELERRHGPERELPAATLPELFARQAGRTPHAVAVVCGDTTLTYAGLDARADRLARRLTAAGVGPESPVGLLMERSADLVTAVLAVLKAGGCYVPLNDRHPAEHSHRMLEQAGAVLLLADRTTSAHPAVIAAPVPVLDATEDHEDHEDHEGHEGHQDHRAAAGTAPSPPRDPAQAAYIMYTSGSTGEPKGIVVTHANVAALALDQGWGEAHRRVLAHSPHSFDASTYELWVPLLSGGRVVMAPPGRLDTATLGRLVTEHEVTALFLTTALFNVVAEECPEILSGVREVWTGGEAASATAFRRARDAAPGTVLTNAYGPTETTTFATRHRYAPASPDESRIPIGTPLDNTRLYVLDDGLRQVPVGVPGELFIGGSGLARGYLGRPAPTAERFLPDPFGAPGTRMYRTGDLARWRADGTVEYLGRADTQVKVRGFRIEPGEIETALERCAGVDRAAVVLREDPPGQRRLVAYAVPAPGAAPPLPGDLRRALAAVLPDYMLPAAFVVLPELPLTANGKLDRRALPAPPADTPGSYTAPATETERAVAAVWTEVLGVDRAGRDDDFFALGGHSLRATRAVSRLGRHLGTEIPLRTLFEHPVLRAFAAAVDTLTAPAAAQDTITRRPESPSAPLSYAQRRLWFLDQLQPGRPDYNIPVVVRLDGPLDAAALTDALGRVADRHEVLRSRIAVDDGRPVQIVEPGEVFTTELTDLTALPADRAEAQALDLARTDAATPFALDGAPLLRSRIVRIAEDAHLLVLVLHHTVGDGWSLPVLWRELSADYAARLRGTTADLPELPVQYADFAHWQQRRMDTDGFAGELEHWRATLAGTTPLELPTDRPRPRVRSGAGDTLTFPLPADLRDRLTALGQEHGGTLFMVLLAGFKALLARWSGQTDVAVGTPIAGRGRVELEPLIGFFVNTLVLRSDLSGDPAFTDLLARVRDTALAAYDHQDLPFDRLVEELRPDRDLGRNPVFDVLFQLHPEQLGSLPLQGVSVRVEDVDNGTAKFDLSLAVTELPDGLLGTLQYATDLFDRATMERFAAHYVRLLHSALADPGRPLSRLELLTGAETRELHARPTAPEPAARCLHRLVEEQVRRTPDAVAVTFGPEHLTYAELDRRANRLARALRDRGAGRGDTVAVLLARSAETVVAVLAVLKAGAAFVPVDPTHPAGRIRTVLEDSGAALVLTRGAHDAVPGNTPVLDLDAERTRVAALSGDDPRLPVGPDDLAYVLYTSGSTGRPKGVAVRHGGITGYLAALTATFALDERDVVLARTALTFDPSVRDLFAPLSTGGRVVLASDDRAADPEALLALMEEQRVTAVLSVVPSMLGELAAAASGPVRAPLRLVMTTGEALTASCARDVRRLGDGIRLVNQYGPTECTNTSTYHVVTDEDIDGGRIPIGRPLPGVRCLILGEHLEPLPTGAVGELFIAGPGVARGYLGDPARTATAYLPDPYGPAGSRMYRTGDLVRRRADGALEFHGRRDNQVKVRGHRVELGEVEAALLRHPGVARAVVAAHGEGLDRELVGYVVRRAGGDPTGLPDFLRTVLPEAMVPAVLVELDALPQLPNGKVDRTALPAPDGERTRRAYTAPRTAEERAVAAVWAEVLGCEQVGAHDHFFELGGHSLRAARMVSRLRETLEREIPLSLLFQHPVLADFARSLDGAGRAEAGIPPLPEGPAPLSFGQQRLWLLDQLQPGRPDYNMPAAVRFTGPLDRDAALAALRSVAERHAVLRSRIVLGPDGPRQRTEPADVFVPETTDLSDLDPQRAEARARELAEADAARPFDLARAPLLRARLIRLAAEDHLLVVVVHHLAFDGWSVGVFWSDFVTAYRAATDRGPASALLPTGYRDFAAWQRERLTGALLDGQLAYWRQRLTATAPLELPTDHPRPAEPSGRGDHVDFTLPPALVTGLRTLGKRQDATLFMVLLAGFQALLARWSGGTDIAVGAPIAGRDRAELESLIGFFVSTLVLRTDLSGDPSFEELVTRARETALGAYAHQDVPFERLVEEVQPERDLSRHPLFQVMLVLNDETGELPAPPGLTVEPVVLGNGGSKFDLSLYLTEDADGLHGHAVFATDLFDRGTVLRMTRSFARLLEAAVAAPGLAFGELELLDAAEREELTHGLNATDVPVPDTTVHDLIARQSARTPRAVAVRDERRTLTYAELDERAERLAGALRSRGVGPESVVAVRVERSVDLPVSLLGVLRAGAAYVPVDPAYPRDRVELMLADSGARVLLTDGDDAQDAVRPPAGVETLRVADAVTEPRRPAAAPRRAAPDGLAYLIYTSGSTGRPKGVMVPHRGVVNFALDMARRLEITEADVVAAVTTASFDIAVMELLVPLVRGATVHIVPRDTARDGGLLAKELDRAGATLVQATPATWYLLMQSGWRNPLVRALCGGEALPPVLAERLRAAVGGVWNVYGPTETTIWSTAHKLGDEAPGRPVPIGRPLANTRVHVLDDRLNPLPTGVYGELYIAGDGVVRGYAGRPGLTADRFLPDPFAAPGGRMYRTGDLVRRLPDGTLEYRGREDGQVKVRGHRIELGEIETAMARHPEVAEAAVAVRGTGVDAILVGYVVWQNPGGNPRALAETLRESLPDFMVPSVLADLDALPLTPNGKLDRKALPAVDPARARQDLLLPRDALELRMARLWEEVLDVRPLGVRDDFFALGGHSLKAFELIAAVRRELGVELPLNLVFRKPTVELLCEALPDADETAARLVVPLADGDPEQPPLFLVHPRGGDACCYLPLAGALGGTRRIYGIEAVGHNTAEPPLRRVEDMAERYLTEIRRIAPHGPYLIAGWSLGGTVSHEIALRLEAAGETVAFLGAVDTTAPGREPYEPGADGRPGLVRQGVAAGLDARELRELDEDSLLAALVHRGHEQGSLPRRAHTDVLRRMLRVADAGGEAAAAYRPDGVLRADVRLFTVAERHPELDTPLVDPGAWTPYTRGRVHTVPVPGNHHTLLDAPHGAVLAERLAAALEQALTP</sequence>
<dbReference type="SUPFAM" id="SSF56801">
    <property type="entry name" value="Acetyl-CoA synthetase-like"/>
    <property type="match status" value="3"/>
</dbReference>
<dbReference type="InterPro" id="IPR025110">
    <property type="entry name" value="AMP-bd_C"/>
</dbReference>
<dbReference type="CDD" id="cd12116">
    <property type="entry name" value="A_NRPS_Ta1_like"/>
    <property type="match status" value="1"/>
</dbReference>
<dbReference type="Pfam" id="PF00501">
    <property type="entry name" value="AMP-binding"/>
    <property type="match status" value="3"/>
</dbReference>
<dbReference type="Pfam" id="PF00668">
    <property type="entry name" value="Condensation"/>
    <property type="match status" value="3"/>
</dbReference>
<dbReference type="FunFam" id="3.40.50.12780:FF:000012">
    <property type="entry name" value="Non-ribosomal peptide synthetase"/>
    <property type="match status" value="3"/>
</dbReference>
<dbReference type="Pfam" id="PF00550">
    <property type="entry name" value="PP-binding"/>
    <property type="match status" value="3"/>
</dbReference>
<evidence type="ECO:0000256" key="2">
    <source>
        <dbReference type="ARBA" id="ARBA00006432"/>
    </source>
</evidence>
<dbReference type="InterPro" id="IPR036736">
    <property type="entry name" value="ACP-like_sf"/>
</dbReference>
<evidence type="ECO:0000259" key="6">
    <source>
        <dbReference type="PROSITE" id="PS50075"/>
    </source>
</evidence>
<dbReference type="CDD" id="cd19531">
    <property type="entry name" value="LCL_NRPS-like"/>
    <property type="match status" value="3"/>
</dbReference>
<dbReference type="SUPFAM" id="SSF53474">
    <property type="entry name" value="alpha/beta-Hydrolases"/>
    <property type="match status" value="1"/>
</dbReference>
<dbReference type="EMBL" id="VJZD01000225">
    <property type="protein sequence ID" value="MPY36479.1"/>
    <property type="molecule type" value="Genomic_DNA"/>
</dbReference>
<dbReference type="Pfam" id="PF00975">
    <property type="entry name" value="Thioesterase"/>
    <property type="match status" value="1"/>
</dbReference>
<dbReference type="Gene3D" id="3.40.50.1820">
    <property type="entry name" value="alpha/beta hydrolase"/>
    <property type="match status" value="1"/>
</dbReference>
<comment type="caution">
    <text evidence="7">The sequence shown here is derived from an EMBL/GenBank/DDBJ whole genome shotgun (WGS) entry which is preliminary data.</text>
</comment>
<evidence type="ECO:0000256" key="1">
    <source>
        <dbReference type="ARBA" id="ARBA00001957"/>
    </source>
</evidence>
<keyword evidence="3" id="KW-0596">Phosphopantetheine</keyword>
<proteinExistence type="inferred from homology"/>
<evidence type="ECO:0000313" key="7">
    <source>
        <dbReference type="EMBL" id="MPY36479.1"/>
    </source>
</evidence>
<evidence type="ECO:0000256" key="5">
    <source>
        <dbReference type="SAM" id="MobiDB-lite"/>
    </source>
</evidence>
<dbReference type="PROSITE" id="PS50075">
    <property type="entry name" value="CARRIER"/>
    <property type="match status" value="3"/>
</dbReference>
<dbReference type="InterPro" id="IPR010071">
    <property type="entry name" value="AA_adenyl_dom"/>
</dbReference>
<dbReference type="FunFam" id="3.40.50.980:FF:000001">
    <property type="entry name" value="Non-ribosomal peptide synthetase"/>
    <property type="match status" value="3"/>
</dbReference>
<dbReference type="FunFam" id="1.10.1200.10:FF:000016">
    <property type="entry name" value="Non-ribosomal peptide synthase"/>
    <property type="match status" value="2"/>
</dbReference>
<dbReference type="GO" id="GO:0008610">
    <property type="term" value="P:lipid biosynthetic process"/>
    <property type="evidence" value="ECO:0007669"/>
    <property type="project" value="UniProtKB-ARBA"/>
</dbReference>
<dbReference type="SUPFAM" id="SSF52777">
    <property type="entry name" value="CoA-dependent acyltransferases"/>
    <property type="match status" value="6"/>
</dbReference>
<dbReference type="Gene3D" id="3.30.559.30">
    <property type="entry name" value="Nonribosomal peptide synthetase, condensation domain"/>
    <property type="match status" value="3"/>
</dbReference>
<comment type="similarity">
    <text evidence="2">Belongs to the ATP-dependent AMP-binding enzyme family.</text>
</comment>
<dbReference type="Proteomes" id="UP000325849">
    <property type="component" value="Unassembled WGS sequence"/>
</dbReference>
<organism evidence="7 8">
    <name type="scientific">Streptomyces adustus</name>
    <dbReference type="NCBI Taxonomy" id="1609272"/>
    <lineage>
        <taxon>Bacteria</taxon>
        <taxon>Bacillati</taxon>
        <taxon>Actinomycetota</taxon>
        <taxon>Actinomycetes</taxon>
        <taxon>Kitasatosporales</taxon>
        <taxon>Streptomycetaceae</taxon>
        <taxon>Streptomyces</taxon>
    </lineage>
</organism>
<dbReference type="Gene3D" id="1.10.1200.10">
    <property type="entry name" value="ACP-like"/>
    <property type="match status" value="3"/>
</dbReference>
<name>A0A5N8VN96_9ACTN</name>
<dbReference type="CDD" id="cd05930">
    <property type="entry name" value="A_NRPS"/>
    <property type="match status" value="1"/>
</dbReference>
<dbReference type="InterPro" id="IPR001031">
    <property type="entry name" value="Thioesterase"/>
</dbReference>
<reference evidence="7 8" key="1">
    <citation type="submission" date="2019-07" db="EMBL/GenBank/DDBJ databases">
        <title>New species of Amycolatopsis and Streptomyces.</title>
        <authorList>
            <person name="Duangmal K."/>
            <person name="Teo W.F.A."/>
            <person name="Lipun K."/>
        </authorList>
    </citation>
    <scope>NUCLEOTIDE SEQUENCE [LARGE SCALE GENOMIC DNA]</scope>
    <source>
        <strain evidence="7 8">NBRC 109810</strain>
    </source>
</reference>
<protein>
    <submittedName>
        <fullName evidence="7">Amino acid adenylation domain-containing protein</fullName>
    </submittedName>
</protein>
<dbReference type="PANTHER" id="PTHR45527:SF1">
    <property type="entry name" value="FATTY ACID SYNTHASE"/>
    <property type="match status" value="1"/>
</dbReference>
<keyword evidence="8" id="KW-1185">Reference proteome</keyword>
<feature type="domain" description="Carrier" evidence="6">
    <location>
        <begin position="1023"/>
        <end position="1098"/>
    </location>
</feature>
<dbReference type="Gene3D" id="3.30.300.30">
    <property type="match status" value="3"/>
</dbReference>
<dbReference type="OrthoDB" id="2472181at2"/>
<dbReference type="Gene3D" id="3.30.559.10">
    <property type="entry name" value="Chloramphenicol acetyltransferase-like domain"/>
    <property type="match status" value="3"/>
</dbReference>
<dbReference type="GO" id="GO:0017000">
    <property type="term" value="P:antibiotic biosynthetic process"/>
    <property type="evidence" value="ECO:0007669"/>
    <property type="project" value="UniProtKB-ARBA"/>
</dbReference>
<dbReference type="InterPro" id="IPR023213">
    <property type="entry name" value="CAT-like_dom_sf"/>
</dbReference>
<dbReference type="CDD" id="cd12117">
    <property type="entry name" value="A_NRPS_Srf_like"/>
    <property type="match status" value="1"/>
</dbReference>
<dbReference type="GO" id="GO:0005829">
    <property type="term" value="C:cytosol"/>
    <property type="evidence" value="ECO:0007669"/>
    <property type="project" value="TreeGrafter"/>
</dbReference>
<dbReference type="PANTHER" id="PTHR45527">
    <property type="entry name" value="NONRIBOSOMAL PEPTIDE SYNTHETASE"/>
    <property type="match status" value="1"/>
</dbReference>
<comment type="cofactor">
    <cofactor evidence="1">
        <name>pantetheine 4'-phosphate</name>
        <dbReference type="ChEBI" id="CHEBI:47942"/>
    </cofactor>
</comment>
<dbReference type="InterPro" id="IPR020806">
    <property type="entry name" value="PKS_PP-bd"/>
</dbReference>
<dbReference type="GO" id="GO:0031177">
    <property type="term" value="F:phosphopantetheine binding"/>
    <property type="evidence" value="ECO:0007669"/>
    <property type="project" value="InterPro"/>
</dbReference>
<dbReference type="RefSeq" id="WP_152894131.1">
    <property type="nucleotide sequence ID" value="NZ_VJZD01000225.1"/>
</dbReference>
<gene>
    <name evidence="7" type="ORF">FNH09_36225</name>
</gene>
<dbReference type="NCBIfam" id="TIGR01733">
    <property type="entry name" value="AA-adenyl-dom"/>
    <property type="match status" value="3"/>
</dbReference>
<dbReference type="NCBIfam" id="NF003417">
    <property type="entry name" value="PRK04813.1"/>
    <property type="match status" value="3"/>
</dbReference>
<dbReference type="InterPro" id="IPR000873">
    <property type="entry name" value="AMP-dep_synth/lig_dom"/>
</dbReference>